<evidence type="ECO:0000313" key="3">
    <source>
        <dbReference type="Proteomes" id="UP001217500"/>
    </source>
</evidence>
<evidence type="ECO:0000259" key="1">
    <source>
        <dbReference type="PROSITE" id="PS51819"/>
    </source>
</evidence>
<gene>
    <name evidence="2" type="ORF">PH603_12370</name>
</gene>
<dbReference type="AlphaFoldDB" id="A0AAE9XNL6"/>
<dbReference type="InterPro" id="IPR029068">
    <property type="entry name" value="Glyas_Bleomycin-R_OHBP_Dase"/>
</dbReference>
<dbReference type="InterPro" id="IPR037523">
    <property type="entry name" value="VOC_core"/>
</dbReference>
<dbReference type="Gene3D" id="3.10.180.10">
    <property type="entry name" value="2,3-Dihydroxybiphenyl 1,2-Dioxygenase, domain 1"/>
    <property type="match status" value="1"/>
</dbReference>
<dbReference type="InterPro" id="IPR004360">
    <property type="entry name" value="Glyas_Fos-R_dOase_dom"/>
</dbReference>
<dbReference type="PROSITE" id="PS51819">
    <property type="entry name" value="VOC"/>
    <property type="match status" value="1"/>
</dbReference>
<feature type="domain" description="VOC" evidence="1">
    <location>
        <begin position="4"/>
        <end position="133"/>
    </location>
</feature>
<dbReference type="Proteomes" id="UP001217500">
    <property type="component" value="Chromosome"/>
</dbReference>
<dbReference type="RefSeq" id="WP_289502844.1">
    <property type="nucleotide sequence ID" value="NZ_CP116805.1"/>
</dbReference>
<organism evidence="2 3">
    <name type="scientific">Gimibacter soli</name>
    <dbReference type="NCBI Taxonomy" id="3024400"/>
    <lineage>
        <taxon>Bacteria</taxon>
        <taxon>Pseudomonadati</taxon>
        <taxon>Pseudomonadota</taxon>
        <taxon>Alphaproteobacteria</taxon>
        <taxon>Kordiimonadales</taxon>
        <taxon>Temperatibacteraceae</taxon>
        <taxon>Gimibacter</taxon>
    </lineage>
</organism>
<keyword evidence="3" id="KW-1185">Reference proteome</keyword>
<evidence type="ECO:0000313" key="2">
    <source>
        <dbReference type="EMBL" id="WCL53332.1"/>
    </source>
</evidence>
<accession>A0AAE9XNL6</accession>
<name>A0AAE9XNL6_9PROT</name>
<proteinExistence type="predicted"/>
<sequence length="145" mass="15901">MTVRLRHVAIASADPDNAAKFFETVLGWTIAGKVDSRNARGYYVTDGTINIALLNFKNRPAAGMEFPEGYTGLHHLGFQCDDIEGLVETFEGSGYAPRHDVNMAQGLGKNPSKDNAEYKMKGPEGVMIDVSERGWVGTDSYKKLD</sequence>
<dbReference type="EMBL" id="CP116805">
    <property type="protein sequence ID" value="WCL53332.1"/>
    <property type="molecule type" value="Genomic_DNA"/>
</dbReference>
<dbReference type="KEGG" id="gso:PH603_12370"/>
<protein>
    <submittedName>
        <fullName evidence="2">VOC family protein</fullName>
    </submittedName>
</protein>
<dbReference type="SUPFAM" id="SSF54593">
    <property type="entry name" value="Glyoxalase/Bleomycin resistance protein/Dihydroxybiphenyl dioxygenase"/>
    <property type="match status" value="1"/>
</dbReference>
<dbReference type="Pfam" id="PF00903">
    <property type="entry name" value="Glyoxalase"/>
    <property type="match status" value="1"/>
</dbReference>
<dbReference type="CDD" id="cd06587">
    <property type="entry name" value="VOC"/>
    <property type="match status" value="1"/>
</dbReference>
<reference evidence="2" key="1">
    <citation type="submission" date="2023-01" db="EMBL/GenBank/DDBJ databases">
        <title>The genome sequence of Kordiimonadaceae bacterium 6D33.</title>
        <authorList>
            <person name="Liu Y."/>
        </authorList>
    </citation>
    <scope>NUCLEOTIDE SEQUENCE</scope>
    <source>
        <strain evidence="2">6D33</strain>
    </source>
</reference>